<dbReference type="RefSeq" id="WP_131850268.1">
    <property type="nucleotide sequence ID" value="NZ_SKFH01000001.1"/>
</dbReference>
<accession>A0A4R4E7L9</accession>
<dbReference type="OrthoDB" id="675847at2"/>
<dbReference type="AlphaFoldDB" id="A0A4R4E7L9"/>
<dbReference type="Proteomes" id="UP000295164">
    <property type="component" value="Unassembled WGS sequence"/>
</dbReference>
<feature type="transmembrane region" description="Helical" evidence="1">
    <location>
        <begin position="59"/>
        <end position="80"/>
    </location>
</feature>
<organism evidence="2 3">
    <name type="scientific">Flaviaesturariibacter aridisoli</name>
    <dbReference type="NCBI Taxonomy" id="2545761"/>
    <lineage>
        <taxon>Bacteria</taxon>
        <taxon>Pseudomonadati</taxon>
        <taxon>Bacteroidota</taxon>
        <taxon>Chitinophagia</taxon>
        <taxon>Chitinophagales</taxon>
        <taxon>Chitinophagaceae</taxon>
        <taxon>Flaviaestuariibacter</taxon>
    </lineage>
</organism>
<keyword evidence="1" id="KW-1133">Transmembrane helix</keyword>
<reference evidence="2 3" key="1">
    <citation type="submission" date="2019-03" db="EMBL/GenBank/DDBJ databases">
        <authorList>
            <person name="Kim M.K.M."/>
        </authorList>
    </citation>
    <scope>NUCLEOTIDE SEQUENCE [LARGE SCALE GENOMIC DNA]</scope>
    <source>
        <strain evidence="2 3">17J68-15</strain>
    </source>
</reference>
<feature type="transmembrane region" description="Helical" evidence="1">
    <location>
        <begin position="6"/>
        <end position="26"/>
    </location>
</feature>
<gene>
    <name evidence="2" type="ORF">E0486_01000</name>
</gene>
<keyword evidence="1" id="KW-0472">Membrane</keyword>
<feature type="transmembrane region" description="Helical" evidence="1">
    <location>
        <begin position="33"/>
        <end position="53"/>
    </location>
</feature>
<sequence length="236" mass="26222">MDQLPAYLPAVFLLIVFATAFALAQAASFHRAVLTGIAAWLTLQFLLSLNGFYVRFQAVPPRMLLLVLPPLVLLVTLLAMKRGRRFLDRLDAGTLTLLHTVRLPVELVLWALSLHRVIPTLLTFEGSNLDVLSGLTAPVLYYFTFVKSTIGRFGLLLWNILCLGLLANVVYHAFLSAPTVLQRFAFDQPAVAIGYFPFTLLPGFVVPIVLLSHVAMIRRLLQREKTQEPTALTVSP</sequence>
<protein>
    <submittedName>
        <fullName evidence="2">Uncharacterized protein</fullName>
    </submittedName>
</protein>
<feature type="transmembrane region" description="Helical" evidence="1">
    <location>
        <begin position="118"/>
        <end position="143"/>
    </location>
</feature>
<dbReference type="EMBL" id="SKFH01000001">
    <property type="protein sequence ID" value="TCZ74913.1"/>
    <property type="molecule type" value="Genomic_DNA"/>
</dbReference>
<keyword evidence="3" id="KW-1185">Reference proteome</keyword>
<keyword evidence="1" id="KW-0812">Transmembrane</keyword>
<evidence type="ECO:0000313" key="3">
    <source>
        <dbReference type="Proteomes" id="UP000295164"/>
    </source>
</evidence>
<proteinExistence type="predicted"/>
<feature type="transmembrane region" description="Helical" evidence="1">
    <location>
        <begin position="155"/>
        <end position="175"/>
    </location>
</feature>
<evidence type="ECO:0000256" key="1">
    <source>
        <dbReference type="SAM" id="Phobius"/>
    </source>
</evidence>
<name>A0A4R4E7L9_9BACT</name>
<evidence type="ECO:0000313" key="2">
    <source>
        <dbReference type="EMBL" id="TCZ74913.1"/>
    </source>
</evidence>
<feature type="transmembrane region" description="Helical" evidence="1">
    <location>
        <begin position="195"/>
        <end position="217"/>
    </location>
</feature>
<comment type="caution">
    <text evidence="2">The sequence shown here is derived from an EMBL/GenBank/DDBJ whole genome shotgun (WGS) entry which is preliminary data.</text>
</comment>